<evidence type="ECO:0000256" key="6">
    <source>
        <dbReference type="ARBA" id="ARBA00023157"/>
    </source>
</evidence>
<proteinExistence type="predicted"/>
<dbReference type="SUPFAM" id="SSF52833">
    <property type="entry name" value="Thioredoxin-like"/>
    <property type="match status" value="1"/>
</dbReference>
<gene>
    <name evidence="12" type="ORF">CDEB00056_LOCUS1563</name>
</gene>
<dbReference type="AlphaFoldDB" id="A0A7S3PV83"/>
<dbReference type="PANTHER" id="PTHR22897:SF8">
    <property type="entry name" value="SULFHYDRYL OXIDASE"/>
    <property type="match status" value="1"/>
</dbReference>
<dbReference type="Gene3D" id="1.20.120.310">
    <property type="entry name" value="ERV/ALR sulfhydryl oxidase domain"/>
    <property type="match status" value="1"/>
</dbReference>
<dbReference type="InterPro" id="IPR017905">
    <property type="entry name" value="ERV/ALR_sulphydryl_oxidase"/>
</dbReference>
<sequence length="601" mass="68987">MIKLSTSSTWSDEDTAQTLYYGDPNAKSILEYKDTIHSSSSNMHDLDEEEEITPHYMNISLSSADDIAHVVLFYAPWCPHCIGYKMTYIQLEAEINRRSIGTRIYFHAISCTLNEDICETYDIDSYPTAVGWSSSSDYNDIKEIGAFLNEGEMSAHSIAEDLQFEIAQEEIHFDEPETSFSNSQDQKDYERDKIQWGKESAKRKKDSYEYEHSINERYHNAAVSFAYAMQTSVFASAGRLDDQRILALRDFFNLMDWATPMTWNIRKILLQDLLYRFDDVVLGKNALRRSIQHHLETSFAKNKKGQELLWGHIDESFGAEKIYSKRRKIVKGLGGESDAQEVNISGAIKENSSWSKACTHGDVFELSGYTCGLWEMFHILTLGSSQSHNQLYGFRKGHIVSQKEVAFTIRNFVSSFFRCNICRDHFLTVYDSCGHAHCTRLTDELPLFSSEINSSLTNEDFSDSALPGMEAALWLWEVHNSVNLRLMREAAQRDRRELSLEEKTAARFPTVNMCPSCWLGEDLKSFDSHEVSKFLLKWYWPSPPEKEVNQLIYGYRDIEKGTSLSCYGLLIFIVTIAVFAFIFSADYCVKKPRSPLNGKDE</sequence>
<keyword evidence="4 8" id="KW-0274">FAD</keyword>
<feature type="domain" description="ERV/ALR sulfhydryl oxidase" evidence="10">
    <location>
        <begin position="362"/>
        <end position="504"/>
    </location>
</feature>
<dbReference type="PANTHER" id="PTHR22897">
    <property type="entry name" value="QUIESCIN Q6-RELATED SULFHYDRYL OXIDASE"/>
    <property type="match status" value="1"/>
</dbReference>
<dbReference type="InterPro" id="IPR013766">
    <property type="entry name" value="Thioredoxin_domain"/>
</dbReference>
<dbReference type="InterPro" id="IPR039798">
    <property type="entry name" value="Sulfhydryl_oxidase"/>
</dbReference>
<evidence type="ECO:0000256" key="7">
    <source>
        <dbReference type="ARBA" id="ARBA00023180"/>
    </source>
</evidence>
<keyword evidence="3" id="KW-0732">Signal</keyword>
<dbReference type="Pfam" id="PF00085">
    <property type="entry name" value="Thioredoxin"/>
    <property type="match status" value="1"/>
</dbReference>
<dbReference type="Pfam" id="PF04777">
    <property type="entry name" value="Evr1_Alr"/>
    <property type="match status" value="1"/>
</dbReference>
<dbReference type="EMBL" id="HBIO01002160">
    <property type="protein sequence ID" value="CAE0456722.1"/>
    <property type="molecule type" value="Transcribed_RNA"/>
</dbReference>
<dbReference type="CDD" id="cd02961">
    <property type="entry name" value="PDI_a_family"/>
    <property type="match status" value="1"/>
</dbReference>
<dbReference type="InterPro" id="IPR036774">
    <property type="entry name" value="ERV/ALR_sulphydryl_oxid_sf"/>
</dbReference>
<keyword evidence="2 8" id="KW-0285">Flavoprotein</keyword>
<dbReference type="GO" id="GO:0003756">
    <property type="term" value="F:protein disulfide isomerase activity"/>
    <property type="evidence" value="ECO:0007669"/>
    <property type="project" value="TreeGrafter"/>
</dbReference>
<comment type="cofactor">
    <cofactor evidence="1 8">
        <name>FAD</name>
        <dbReference type="ChEBI" id="CHEBI:57692"/>
    </cofactor>
</comment>
<evidence type="ECO:0000256" key="8">
    <source>
        <dbReference type="RuleBase" id="RU371123"/>
    </source>
</evidence>
<evidence type="ECO:0000259" key="11">
    <source>
        <dbReference type="PROSITE" id="PS51352"/>
    </source>
</evidence>
<dbReference type="InterPro" id="IPR036249">
    <property type="entry name" value="Thioredoxin-like_sf"/>
</dbReference>
<evidence type="ECO:0000256" key="2">
    <source>
        <dbReference type="ARBA" id="ARBA00022630"/>
    </source>
</evidence>
<dbReference type="Gene3D" id="3.40.30.10">
    <property type="entry name" value="Glutaredoxin"/>
    <property type="match status" value="1"/>
</dbReference>
<dbReference type="PROSITE" id="PS51352">
    <property type="entry name" value="THIOREDOXIN_2"/>
    <property type="match status" value="1"/>
</dbReference>
<dbReference type="GO" id="GO:0000139">
    <property type="term" value="C:Golgi membrane"/>
    <property type="evidence" value="ECO:0007669"/>
    <property type="project" value="TreeGrafter"/>
</dbReference>
<feature type="region of interest" description="Disordered" evidence="9">
    <location>
        <begin position="175"/>
        <end position="195"/>
    </location>
</feature>
<keyword evidence="6" id="KW-1015">Disulfide bond</keyword>
<protein>
    <recommendedName>
        <fullName evidence="8">Sulfhydryl oxidase</fullName>
        <ecNumber evidence="8">1.8.3.2</ecNumber>
    </recommendedName>
</protein>
<keyword evidence="8" id="KW-0472">Membrane</keyword>
<feature type="transmembrane region" description="Helical" evidence="8">
    <location>
        <begin position="567"/>
        <end position="589"/>
    </location>
</feature>
<dbReference type="GO" id="GO:0005615">
    <property type="term" value="C:extracellular space"/>
    <property type="evidence" value="ECO:0007669"/>
    <property type="project" value="TreeGrafter"/>
</dbReference>
<dbReference type="GO" id="GO:0016971">
    <property type="term" value="F:flavin-dependent sulfhydryl oxidase activity"/>
    <property type="evidence" value="ECO:0007669"/>
    <property type="project" value="InterPro"/>
</dbReference>
<evidence type="ECO:0000259" key="10">
    <source>
        <dbReference type="PROSITE" id="PS51324"/>
    </source>
</evidence>
<keyword evidence="7" id="KW-0325">Glycoprotein</keyword>
<keyword evidence="5 8" id="KW-0560">Oxidoreductase</keyword>
<evidence type="ECO:0000256" key="4">
    <source>
        <dbReference type="ARBA" id="ARBA00022827"/>
    </source>
</evidence>
<evidence type="ECO:0000256" key="9">
    <source>
        <dbReference type="SAM" id="MobiDB-lite"/>
    </source>
</evidence>
<comment type="catalytic activity">
    <reaction evidence="8">
        <text>2 R'C(R)SH + O2 = R'C(R)S-S(R)CR' + H2O2</text>
        <dbReference type="Rhea" id="RHEA:17357"/>
        <dbReference type="ChEBI" id="CHEBI:15379"/>
        <dbReference type="ChEBI" id="CHEBI:16240"/>
        <dbReference type="ChEBI" id="CHEBI:16520"/>
        <dbReference type="ChEBI" id="CHEBI:17412"/>
        <dbReference type="EC" id="1.8.3.2"/>
    </reaction>
</comment>
<reference evidence="12" key="1">
    <citation type="submission" date="2021-01" db="EMBL/GenBank/DDBJ databases">
        <authorList>
            <person name="Corre E."/>
            <person name="Pelletier E."/>
            <person name="Niang G."/>
            <person name="Scheremetjew M."/>
            <person name="Finn R."/>
            <person name="Kale V."/>
            <person name="Holt S."/>
            <person name="Cochrane G."/>
            <person name="Meng A."/>
            <person name="Brown T."/>
            <person name="Cohen L."/>
        </authorList>
    </citation>
    <scope>NUCLEOTIDE SEQUENCE</scope>
    <source>
        <strain evidence="12">MM31A-1</strain>
    </source>
</reference>
<evidence type="ECO:0000313" key="12">
    <source>
        <dbReference type="EMBL" id="CAE0456722.1"/>
    </source>
</evidence>
<keyword evidence="8" id="KW-0812">Transmembrane</keyword>
<evidence type="ECO:0000256" key="1">
    <source>
        <dbReference type="ARBA" id="ARBA00001974"/>
    </source>
</evidence>
<organism evidence="12">
    <name type="scientific">Chaetoceros debilis</name>
    <dbReference type="NCBI Taxonomy" id="122233"/>
    <lineage>
        <taxon>Eukaryota</taxon>
        <taxon>Sar</taxon>
        <taxon>Stramenopiles</taxon>
        <taxon>Ochrophyta</taxon>
        <taxon>Bacillariophyta</taxon>
        <taxon>Coscinodiscophyceae</taxon>
        <taxon>Chaetocerotophycidae</taxon>
        <taxon>Chaetocerotales</taxon>
        <taxon>Chaetocerotaceae</taxon>
        <taxon>Chaetoceros</taxon>
    </lineage>
</organism>
<dbReference type="SUPFAM" id="SSF69000">
    <property type="entry name" value="FAD-dependent thiol oxidase"/>
    <property type="match status" value="1"/>
</dbReference>
<dbReference type="PROSITE" id="PS51324">
    <property type="entry name" value="ERV_ALR"/>
    <property type="match status" value="1"/>
</dbReference>
<feature type="compositionally biased region" description="Basic and acidic residues" evidence="9">
    <location>
        <begin position="185"/>
        <end position="195"/>
    </location>
</feature>
<feature type="domain" description="Thioredoxin" evidence="11">
    <location>
        <begin position="30"/>
        <end position="167"/>
    </location>
</feature>
<accession>A0A7S3PV83</accession>
<evidence type="ECO:0000256" key="5">
    <source>
        <dbReference type="ARBA" id="ARBA00023002"/>
    </source>
</evidence>
<evidence type="ECO:0000256" key="3">
    <source>
        <dbReference type="ARBA" id="ARBA00022729"/>
    </source>
</evidence>
<dbReference type="GO" id="GO:0006457">
    <property type="term" value="P:protein folding"/>
    <property type="evidence" value="ECO:0007669"/>
    <property type="project" value="TreeGrafter"/>
</dbReference>
<name>A0A7S3PV83_9STRA</name>
<keyword evidence="8" id="KW-1133">Transmembrane helix</keyword>
<dbReference type="EC" id="1.8.3.2" evidence="8"/>